<feature type="region of interest" description="Disordered" evidence="1">
    <location>
        <begin position="108"/>
        <end position="146"/>
    </location>
</feature>
<gene>
    <name evidence="2" type="ORF">V5E97_36595</name>
</gene>
<sequence>MVHITAHRKPSAPWHTIKKLNRSGEIKPTPFLPRPTVVDPIAGAEREVGTLGMRFAAVSESSNATCASVLFLMPEDCSDENWLIPAVRASSLLLGAVLLLAGCESKGPAEKAGERIDNSVQDAKDAINPPGPVEEAGRAVDKAVKP</sequence>
<feature type="compositionally biased region" description="Basic and acidic residues" evidence="1">
    <location>
        <begin position="108"/>
        <end position="125"/>
    </location>
</feature>
<feature type="compositionally biased region" description="Basic and acidic residues" evidence="1">
    <location>
        <begin position="135"/>
        <end position="146"/>
    </location>
</feature>
<evidence type="ECO:0008006" key="3">
    <source>
        <dbReference type="Google" id="ProtNLM"/>
    </source>
</evidence>
<protein>
    <recommendedName>
        <fullName evidence="3">Lipoprotein</fullName>
    </recommendedName>
</protein>
<proteinExistence type="predicted"/>
<reference evidence="2" key="1">
    <citation type="submission" date="2024-05" db="EMBL/GenBank/DDBJ databases">
        <title>Planctomycetes of the genus Singulisphaera possess chitinolytic capabilities.</title>
        <authorList>
            <person name="Ivanova A."/>
        </authorList>
    </citation>
    <scope>NUCLEOTIDE SEQUENCE</scope>
    <source>
        <strain evidence="2">Ch08T</strain>
    </source>
</reference>
<dbReference type="AlphaFoldDB" id="A0AAU7CFS8"/>
<evidence type="ECO:0000256" key="1">
    <source>
        <dbReference type="SAM" id="MobiDB-lite"/>
    </source>
</evidence>
<evidence type="ECO:0000313" key="2">
    <source>
        <dbReference type="EMBL" id="XBH03782.1"/>
    </source>
</evidence>
<dbReference type="EMBL" id="CP155447">
    <property type="protein sequence ID" value="XBH03782.1"/>
    <property type="molecule type" value="Genomic_DNA"/>
</dbReference>
<accession>A0AAU7CFS8</accession>
<dbReference type="RefSeq" id="WP_406696520.1">
    <property type="nucleotide sequence ID" value="NZ_CP155447.1"/>
</dbReference>
<name>A0AAU7CFS8_9BACT</name>
<organism evidence="2">
    <name type="scientific">Singulisphaera sp. Ch08</name>
    <dbReference type="NCBI Taxonomy" id="3120278"/>
    <lineage>
        <taxon>Bacteria</taxon>
        <taxon>Pseudomonadati</taxon>
        <taxon>Planctomycetota</taxon>
        <taxon>Planctomycetia</taxon>
        <taxon>Isosphaerales</taxon>
        <taxon>Isosphaeraceae</taxon>
        <taxon>Singulisphaera</taxon>
    </lineage>
</organism>